<feature type="compositionally biased region" description="Basic and acidic residues" evidence="1">
    <location>
        <begin position="41"/>
        <end position="54"/>
    </location>
</feature>
<dbReference type="EMBL" id="CAJMWS010001179">
    <property type="protein sequence ID" value="CAE6474673.1"/>
    <property type="molecule type" value="Genomic_DNA"/>
</dbReference>
<reference evidence="4" key="1">
    <citation type="submission" date="2021-01" db="EMBL/GenBank/DDBJ databases">
        <authorList>
            <person name="Kaushik A."/>
        </authorList>
    </citation>
    <scope>NUCLEOTIDE SEQUENCE</scope>
    <source>
        <strain evidence="4">AG1-1C</strain>
    </source>
</reference>
<dbReference type="Proteomes" id="UP000663846">
    <property type="component" value="Unassembled WGS sequence"/>
</dbReference>
<protein>
    <recommendedName>
        <fullName evidence="3">DUF6535 domain-containing protein</fullName>
    </recommendedName>
</protein>
<proteinExistence type="predicted"/>
<keyword evidence="2" id="KW-0472">Membrane</keyword>
<accession>A0A8H3C5N6</accession>
<feature type="transmembrane region" description="Helical" evidence="2">
    <location>
        <begin position="192"/>
        <end position="210"/>
    </location>
</feature>
<dbReference type="InterPro" id="IPR045338">
    <property type="entry name" value="DUF6535"/>
</dbReference>
<evidence type="ECO:0000259" key="3">
    <source>
        <dbReference type="Pfam" id="PF20153"/>
    </source>
</evidence>
<dbReference type="AlphaFoldDB" id="A0A8H3C5N6"/>
<evidence type="ECO:0000313" key="4">
    <source>
        <dbReference type="EMBL" id="CAE6474673.1"/>
    </source>
</evidence>
<organism evidence="4 5">
    <name type="scientific">Rhizoctonia solani</name>
    <dbReference type="NCBI Taxonomy" id="456999"/>
    <lineage>
        <taxon>Eukaryota</taxon>
        <taxon>Fungi</taxon>
        <taxon>Dikarya</taxon>
        <taxon>Basidiomycota</taxon>
        <taxon>Agaricomycotina</taxon>
        <taxon>Agaricomycetes</taxon>
        <taxon>Cantharellales</taxon>
        <taxon>Ceratobasidiaceae</taxon>
        <taxon>Rhizoctonia</taxon>
    </lineage>
</organism>
<keyword evidence="2" id="KW-0812">Transmembrane</keyword>
<dbReference type="Pfam" id="PF20153">
    <property type="entry name" value="DUF6535"/>
    <property type="match status" value="1"/>
</dbReference>
<feature type="transmembrane region" description="Helical" evidence="2">
    <location>
        <begin position="113"/>
        <end position="130"/>
    </location>
</feature>
<feature type="domain" description="DUF6535" evidence="3">
    <location>
        <begin position="89"/>
        <end position="263"/>
    </location>
</feature>
<name>A0A8H3C5N6_9AGAM</name>
<evidence type="ECO:0000256" key="2">
    <source>
        <dbReference type="SAM" id="Phobius"/>
    </source>
</evidence>
<comment type="caution">
    <text evidence="4">The sequence shown here is derived from an EMBL/GenBank/DDBJ whole genome shotgun (WGS) entry which is preliminary data.</text>
</comment>
<keyword evidence="2" id="KW-1133">Transmembrane helix</keyword>
<feature type="region of interest" description="Disordered" evidence="1">
    <location>
        <begin position="1"/>
        <end position="57"/>
    </location>
</feature>
<gene>
    <name evidence="4" type="ORF">RDB_LOCUS182070</name>
</gene>
<evidence type="ECO:0000313" key="5">
    <source>
        <dbReference type="Proteomes" id="UP000663846"/>
    </source>
</evidence>
<sequence length="265" mass="29818">MEFLIPTNRSASATKGKRKEKGIDPQGNPLPSSSHQGFIKDIPDVENRNTESKEAQATQPIQYKIYQQDDPFMQEDEYGAELTRDARVWKVYVKEADRWDAELVDGWNKSLDVILVFAALFSAVSTTFLIESSGMLKQDPNDISAAALVVISQALVALANSSSLDLAALSGSEQNATSTYVPPHNAVVINTLWYLSLATSLATSFLAMLAKDWCHSFNANRAGHPWDQAQRRQRKWMMIEDWKMQELIVLLPSLIHLSLFFYFML</sequence>
<feature type="transmembrane region" description="Helical" evidence="2">
    <location>
        <begin position="247"/>
        <end position="264"/>
    </location>
</feature>
<evidence type="ECO:0000256" key="1">
    <source>
        <dbReference type="SAM" id="MobiDB-lite"/>
    </source>
</evidence>